<dbReference type="InterPro" id="IPR036614">
    <property type="entry name" value="RusA-like_sf"/>
</dbReference>
<dbReference type="Pfam" id="PF05866">
    <property type="entry name" value="RusA"/>
    <property type="match status" value="1"/>
</dbReference>
<name>A0A8S5MA07_9CAUD</name>
<dbReference type="GO" id="GO:0000287">
    <property type="term" value="F:magnesium ion binding"/>
    <property type="evidence" value="ECO:0007669"/>
    <property type="project" value="InterPro"/>
</dbReference>
<dbReference type="GO" id="GO:0006310">
    <property type="term" value="P:DNA recombination"/>
    <property type="evidence" value="ECO:0007669"/>
    <property type="project" value="InterPro"/>
</dbReference>
<protein>
    <submittedName>
        <fullName evidence="1">Endodeoxyribonuclease RusA</fullName>
    </submittedName>
</protein>
<accession>A0A8S5MA07</accession>
<evidence type="ECO:0000313" key="1">
    <source>
        <dbReference type="EMBL" id="DAD79070.1"/>
    </source>
</evidence>
<dbReference type="SUPFAM" id="SSF103084">
    <property type="entry name" value="Holliday junction resolvase RusA"/>
    <property type="match status" value="1"/>
</dbReference>
<dbReference type="EMBL" id="BK014857">
    <property type="protein sequence ID" value="DAD79070.1"/>
    <property type="molecule type" value="Genomic_DNA"/>
</dbReference>
<proteinExistence type="predicted"/>
<sequence>MIRFFIHMKLPTKTFQAKKITVRNGKAVIYTPPELKEIQSKYIAYLSKHAPEKPLEGAVQLSTIWCFPADKHHTNGNYKITKPDTDNLVKMLKDCMTQCGFWKDDAQVAVELITKRYNDVEGILICVKEIELK</sequence>
<dbReference type="InterPro" id="IPR008822">
    <property type="entry name" value="Endonuclease_RusA-like"/>
</dbReference>
<reference evidence="1" key="1">
    <citation type="journal article" date="2021" name="Proc. Natl. Acad. Sci. U.S.A.">
        <title>A Catalog of Tens of Thousands of Viruses from Human Metagenomes Reveals Hidden Associations with Chronic Diseases.</title>
        <authorList>
            <person name="Tisza M.J."/>
            <person name="Buck C.B."/>
        </authorList>
    </citation>
    <scope>NUCLEOTIDE SEQUENCE</scope>
    <source>
        <strain evidence="1">CtrG012</strain>
    </source>
</reference>
<organism evidence="1">
    <name type="scientific">Siphoviridae sp. ctrG012</name>
    <dbReference type="NCBI Taxonomy" id="2826475"/>
    <lineage>
        <taxon>Viruses</taxon>
        <taxon>Duplodnaviria</taxon>
        <taxon>Heunggongvirae</taxon>
        <taxon>Uroviricota</taxon>
        <taxon>Caudoviricetes</taxon>
    </lineage>
</organism>
<dbReference type="GO" id="GO:0006281">
    <property type="term" value="P:DNA repair"/>
    <property type="evidence" value="ECO:0007669"/>
    <property type="project" value="InterPro"/>
</dbReference>
<dbReference type="Gene3D" id="3.30.1330.70">
    <property type="entry name" value="Holliday junction resolvase RusA"/>
    <property type="match status" value="1"/>
</dbReference>